<dbReference type="PIRSF" id="PIRSF028304">
    <property type="entry name" value="UCP028304"/>
    <property type="match status" value="1"/>
</dbReference>
<name>A0A1S8CQ19_9GAMM</name>
<sequence length="610" mass="69784">MLDHLLPYYEQELSLFMRQSKAFAEAYPKVASRLMMTGESVEDPHVERLIQAFSLISARIHKKLDDGYENFTSALFEVLYPAYLKPFPSCSIVALEQGIKLNQLTEPVLAKKGMLLSTKPYQGVSCRFSTAYPVTLLPLELDKLEFKLNAVEESYQYSNASLKLHFNILLSGFDVTQLASQQLRLYLDTTPFGVAQLRDLMLNQTTKVYAGNSFIPARSIKNPFLLAGFAPEDALLPADQHAHHAYRLIAEYFAFPEKFNFIDLALDGLKPLLNPATKDFFVELKFRLDSNNSKFIQALSQLGAKNIRLFCTPVINLFKKPAEPIKINHKQVKYHVVGDIHHPQFYEIYAINRLSLIREAANRQQTVHEVLPFYSLNHAREQQHALYYHIEREQDVQPNQLGYDYQITLVDHQFDPSAIQADYLSLDLWCTNRHLPQQIPFGLAQGDLNQEDTGPFRQVRFLKKPTPTYRFNHAKEGNWRIISHLSLNTQALNHQQDIRVLKEAFTLYELTHSAYNLKQIEGFKAISFAPATSMVPALPYPMFIRGLEVRVCIEESSFIGTGKHLIGQLLSHFFGLKVSLNSFIQVILVDDTTGKELLKCQPLNGFRQLV</sequence>
<evidence type="ECO:0000313" key="2">
    <source>
        <dbReference type="Proteomes" id="UP000192132"/>
    </source>
</evidence>
<keyword evidence="2" id="KW-1185">Reference proteome</keyword>
<dbReference type="Proteomes" id="UP000192132">
    <property type="component" value="Unassembled WGS sequence"/>
</dbReference>
<evidence type="ECO:0000313" key="1">
    <source>
        <dbReference type="EMBL" id="ONG37220.1"/>
    </source>
</evidence>
<dbReference type="STRING" id="1907941.BKE30_15005"/>
<organism evidence="1 2">
    <name type="scientific">Alkanindiges hydrocarboniclasticus</name>
    <dbReference type="NCBI Taxonomy" id="1907941"/>
    <lineage>
        <taxon>Bacteria</taxon>
        <taxon>Pseudomonadati</taxon>
        <taxon>Pseudomonadota</taxon>
        <taxon>Gammaproteobacteria</taxon>
        <taxon>Moraxellales</taxon>
        <taxon>Moraxellaceae</taxon>
        <taxon>Alkanindiges</taxon>
    </lineage>
</organism>
<dbReference type="PANTHER" id="PTHR35370">
    <property type="entry name" value="CYTOPLASMIC PROTEIN-RELATED-RELATED"/>
    <property type="match status" value="1"/>
</dbReference>
<proteinExistence type="predicted"/>
<dbReference type="EMBL" id="MLCN01000063">
    <property type="protein sequence ID" value="ONG37220.1"/>
    <property type="molecule type" value="Genomic_DNA"/>
</dbReference>
<dbReference type="Pfam" id="PF05947">
    <property type="entry name" value="T6SS_TssF"/>
    <property type="match status" value="1"/>
</dbReference>
<dbReference type="InterPro" id="IPR010272">
    <property type="entry name" value="T6SS_TssF"/>
</dbReference>
<accession>A0A1S8CQ19</accession>
<dbReference type="NCBIfam" id="TIGR03359">
    <property type="entry name" value="VI_chp_6"/>
    <property type="match status" value="1"/>
</dbReference>
<protein>
    <recommendedName>
        <fullName evidence="3">Type VI secretion system baseplate subunit TssF</fullName>
    </recommendedName>
</protein>
<gene>
    <name evidence="1" type="ORF">BKE30_15005</name>
</gene>
<dbReference type="AlphaFoldDB" id="A0A1S8CQ19"/>
<comment type="caution">
    <text evidence="1">The sequence shown here is derived from an EMBL/GenBank/DDBJ whole genome shotgun (WGS) entry which is preliminary data.</text>
</comment>
<dbReference type="PANTHER" id="PTHR35370:SF1">
    <property type="entry name" value="TYPE VI SECRETION SYSTEM COMPONENT TSSF1"/>
    <property type="match status" value="1"/>
</dbReference>
<reference evidence="1 2" key="1">
    <citation type="submission" date="2016-10" db="EMBL/GenBank/DDBJ databases">
        <title>Draft Genome sequence of Alkanindiges sp. strain H1.</title>
        <authorList>
            <person name="Subhash Y."/>
            <person name="Lee S."/>
        </authorList>
    </citation>
    <scope>NUCLEOTIDE SEQUENCE [LARGE SCALE GENOMIC DNA]</scope>
    <source>
        <strain evidence="1 2">H1</strain>
    </source>
</reference>
<evidence type="ECO:0008006" key="3">
    <source>
        <dbReference type="Google" id="ProtNLM"/>
    </source>
</evidence>